<organism evidence="2 3">
    <name type="scientific">Pan troglodytes</name>
    <name type="common">Chimpanzee</name>
    <dbReference type="NCBI Taxonomy" id="9598"/>
    <lineage>
        <taxon>Eukaryota</taxon>
        <taxon>Metazoa</taxon>
        <taxon>Chordata</taxon>
        <taxon>Craniata</taxon>
        <taxon>Vertebrata</taxon>
        <taxon>Euteleostomi</taxon>
        <taxon>Mammalia</taxon>
        <taxon>Eutheria</taxon>
        <taxon>Euarchontoglires</taxon>
        <taxon>Primates</taxon>
        <taxon>Haplorrhini</taxon>
        <taxon>Catarrhini</taxon>
        <taxon>Hominidae</taxon>
        <taxon>Pan</taxon>
    </lineage>
</organism>
<dbReference type="AlphaFoldDB" id="A0A2J8M1X6"/>
<accession>A0A2J8M1X6</accession>
<dbReference type="PANTHER" id="PTHR46500:SF1">
    <property type="entry name" value="CILIA- AND FLAGELLA-ASSOCIATED PROTEIN 221"/>
    <property type="match status" value="1"/>
</dbReference>
<dbReference type="GO" id="GO:0003341">
    <property type="term" value="P:cilium movement"/>
    <property type="evidence" value="ECO:0007669"/>
    <property type="project" value="InterPro"/>
</dbReference>
<name>A0A2J8M1X6_PANTR</name>
<evidence type="ECO:0000256" key="1">
    <source>
        <dbReference type="SAM" id="MobiDB-lite"/>
    </source>
</evidence>
<evidence type="ECO:0000313" key="2">
    <source>
        <dbReference type="EMBL" id="PNI53527.1"/>
    </source>
</evidence>
<proteinExistence type="predicted"/>
<dbReference type="GO" id="GO:0005929">
    <property type="term" value="C:cilium"/>
    <property type="evidence" value="ECO:0007669"/>
    <property type="project" value="InterPro"/>
</dbReference>
<feature type="region of interest" description="Disordered" evidence="1">
    <location>
        <begin position="1"/>
        <end position="25"/>
    </location>
</feature>
<dbReference type="GO" id="GO:0060271">
    <property type="term" value="P:cilium assembly"/>
    <property type="evidence" value="ECO:0007669"/>
    <property type="project" value="InterPro"/>
</dbReference>
<reference evidence="2 3" key="1">
    <citation type="submission" date="2017-12" db="EMBL/GenBank/DDBJ databases">
        <title>High-resolution comparative analysis of great ape genomes.</title>
        <authorList>
            <person name="Pollen A."/>
            <person name="Hastie A."/>
            <person name="Hormozdiari F."/>
            <person name="Dougherty M."/>
            <person name="Liu R."/>
            <person name="Chaisson M."/>
            <person name="Hoppe E."/>
            <person name="Hill C."/>
            <person name="Pang A."/>
            <person name="Hillier L."/>
            <person name="Baker C."/>
            <person name="Armstrong J."/>
            <person name="Shendure J."/>
            <person name="Paten B."/>
            <person name="Wilson R."/>
            <person name="Chao H."/>
            <person name="Schneider V."/>
            <person name="Ventura M."/>
            <person name="Kronenberg Z."/>
            <person name="Murali S."/>
            <person name="Gordon D."/>
            <person name="Cantsilieris S."/>
            <person name="Munson K."/>
            <person name="Nelson B."/>
            <person name="Raja A."/>
            <person name="Underwood J."/>
            <person name="Diekhans M."/>
            <person name="Fiddes I."/>
            <person name="Haussler D."/>
            <person name="Eichler E."/>
        </authorList>
    </citation>
    <scope>NUCLEOTIDE SEQUENCE [LARGE SCALE GENOMIC DNA]</scope>
    <source>
        <strain evidence="2">Yerkes chimp pedigree #C0471</strain>
    </source>
</reference>
<protein>
    <submittedName>
        <fullName evidence="2">CFAP221 isoform 16</fullName>
    </submittedName>
</protein>
<dbReference type="PANTHER" id="PTHR46500">
    <property type="entry name" value="CILIA- AND FLAGELLA-ASSOCIATED PROTEIN 221"/>
    <property type="match status" value="1"/>
</dbReference>
<comment type="caution">
    <text evidence="2">The sequence shown here is derived from an EMBL/GenBank/DDBJ whole genome shotgun (WGS) entry which is preliminary data.</text>
</comment>
<dbReference type="Proteomes" id="UP000236370">
    <property type="component" value="Unassembled WGS sequence"/>
</dbReference>
<sequence>MAAVKTPSRGLKNAKEPFNNASPHLLKNLVEEPKKRKEVPNHLLESKVYAKLVNNKVIQARPGIIHFGGYQVEKQHQQILVLAGSPVLGV</sequence>
<evidence type="ECO:0000313" key="3">
    <source>
        <dbReference type="Proteomes" id="UP000236370"/>
    </source>
</evidence>
<gene>
    <name evidence="2" type="ORF">CK820_G0024306</name>
</gene>
<dbReference type="EMBL" id="NBAG03000272">
    <property type="protein sequence ID" value="PNI53527.1"/>
    <property type="molecule type" value="Genomic_DNA"/>
</dbReference>
<dbReference type="InterPro" id="IPR029676">
    <property type="entry name" value="CFAP221"/>
</dbReference>